<evidence type="ECO:0008006" key="3">
    <source>
        <dbReference type="Google" id="ProtNLM"/>
    </source>
</evidence>
<name>A0ABQ1PNT3_9MICC</name>
<sequence length="101" mass="10555">MLAGEIAGPAVRLTIQATNRGSEPVNLDLFVVNAYVGPELTPAGNVTQPGGRPFTGTLAPGADATGVYLFSIPTDQRGRVRVTVDYRAQEPRVVFEGSLAG</sequence>
<comment type="caution">
    <text evidence="1">The sequence shown here is derived from an EMBL/GenBank/DDBJ whole genome shotgun (WGS) entry which is preliminary data.</text>
</comment>
<reference evidence="2" key="1">
    <citation type="journal article" date="2019" name="Int. J. Syst. Evol. Microbiol.">
        <title>The Global Catalogue of Microorganisms (GCM) 10K type strain sequencing project: providing services to taxonomists for standard genome sequencing and annotation.</title>
        <authorList>
            <consortium name="The Broad Institute Genomics Platform"/>
            <consortium name="The Broad Institute Genome Sequencing Center for Infectious Disease"/>
            <person name="Wu L."/>
            <person name="Ma J."/>
        </authorList>
    </citation>
    <scope>NUCLEOTIDE SEQUENCE [LARGE SCALE GENOMIC DNA]</scope>
    <source>
        <strain evidence="2">CGMCC 1.15480</strain>
    </source>
</reference>
<protein>
    <recommendedName>
        <fullName evidence="3">DUF4352 domain-containing protein</fullName>
    </recommendedName>
</protein>
<evidence type="ECO:0000313" key="1">
    <source>
        <dbReference type="EMBL" id="GGD00132.1"/>
    </source>
</evidence>
<accession>A0ABQ1PNT3</accession>
<dbReference type="EMBL" id="BMJI01000028">
    <property type="protein sequence ID" value="GGD00132.1"/>
    <property type="molecule type" value="Genomic_DNA"/>
</dbReference>
<dbReference type="Proteomes" id="UP000597761">
    <property type="component" value="Unassembled WGS sequence"/>
</dbReference>
<evidence type="ECO:0000313" key="2">
    <source>
        <dbReference type="Proteomes" id="UP000597761"/>
    </source>
</evidence>
<gene>
    <name evidence="1" type="ORF">GCM10011512_28720</name>
</gene>
<keyword evidence="2" id="KW-1185">Reference proteome</keyword>
<organism evidence="1 2">
    <name type="scientific">Tersicoccus solisilvae</name>
    <dbReference type="NCBI Taxonomy" id="1882339"/>
    <lineage>
        <taxon>Bacteria</taxon>
        <taxon>Bacillati</taxon>
        <taxon>Actinomycetota</taxon>
        <taxon>Actinomycetes</taxon>
        <taxon>Micrococcales</taxon>
        <taxon>Micrococcaceae</taxon>
        <taxon>Tersicoccus</taxon>
    </lineage>
</organism>
<proteinExistence type="predicted"/>